<dbReference type="eggNOG" id="ENOG502QVPA">
    <property type="taxonomic scope" value="Eukaryota"/>
</dbReference>
<feature type="domain" description="NAD-dependent epimerase/dehydratase" evidence="1">
    <location>
        <begin position="4"/>
        <end position="84"/>
    </location>
</feature>
<organism evidence="2 3">
    <name type="scientific">Emiliania huxleyi (strain CCMP1516)</name>
    <dbReference type="NCBI Taxonomy" id="280463"/>
    <lineage>
        <taxon>Eukaryota</taxon>
        <taxon>Haptista</taxon>
        <taxon>Haptophyta</taxon>
        <taxon>Prymnesiophyceae</taxon>
        <taxon>Isochrysidales</taxon>
        <taxon>Noelaerhabdaceae</taxon>
        <taxon>Emiliania</taxon>
    </lineage>
</organism>
<dbReference type="Gene3D" id="3.40.50.1820">
    <property type="entry name" value="alpha/beta hydrolase"/>
    <property type="match status" value="1"/>
</dbReference>
<dbReference type="SUPFAM" id="SSF53474">
    <property type="entry name" value="alpha/beta-Hydrolases"/>
    <property type="match status" value="1"/>
</dbReference>
<accession>A0A0D3IFG4</accession>
<dbReference type="InterPro" id="IPR001509">
    <property type="entry name" value="Epimerase_deHydtase"/>
</dbReference>
<dbReference type="AlphaFoldDB" id="A0A0D3IFG4"/>
<dbReference type="PaxDb" id="2903-EOD09999"/>
<evidence type="ECO:0000259" key="1">
    <source>
        <dbReference type="Pfam" id="PF01370"/>
    </source>
</evidence>
<evidence type="ECO:0000313" key="3">
    <source>
        <dbReference type="Proteomes" id="UP000013827"/>
    </source>
</evidence>
<protein>
    <recommendedName>
        <fullName evidence="1">NAD-dependent epimerase/dehydratase domain-containing protein</fullName>
    </recommendedName>
</protein>
<feature type="domain" description="NAD-dependent epimerase/dehydratase" evidence="1">
    <location>
        <begin position="106"/>
        <end position="255"/>
    </location>
</feature>
<dbReference type="Proteomes" id="UP000013827">
    <property type="component" value="Unassembled WGS sequence"/>
</dbReference>
<sequence length="656" mass="69334">MRAVVTGAAGRIGRGVATALRERGHTVVGVDMASAPPGLLGTGCDDFVTIDLAAAVAGQERECLTAAMDGADVVVHCAAWPGPSATPPPAVVASGDATKPPIGLETAPPAVLLRDNVASTSAVCDAAIAGGASRFVFSSSAFAMGFSHVPRGPQAWSSKVGYLPVDEAHGAQPHESYGLSKLAGEEILETAARTATDTSFVSLRFTNIVKRELWSSLPWEAPTSAEPLQLVLWAYVHEDDVIRAHVAAATREDAAARGSHEAYLLAAPDSRFAEPTLPLLASVLGVEGMPLRSPMEGNASVLCARKATERLGVERALSDPEVQHFDLAGFELACGHALPAGATLAYKVHGPPVGASKGVILHPTSFDAVHDELEYSIGEGQTLDTSAYTVVVPNLLGNGVSYSPSRMRHAERLAGYPPLLSIGDNVRAQHLLLEHLHAARGAPMAPLSLAYEWAVAHPDHVERVAAVCGAARCGELNGVFLRSIEEALKADAAWDASRGHFTTRPDRGLRAFGSIYAGWGVGAGWYTQRGYASAGFECAEAFVRDSYLPAFANCDADDLLSQIRTWRHADVSRHTGGDLAAALGRVRARVLLMPCDEDRYFTLGEAQHEAALLGERATLRPIVSAAGHRAGDPHRPELAAEAAFIRRHVHELLSER</sequence>
<dbReference type="GO" id="GO:0016747">
    <property type="term" value="F:acyltransferase activity, transferring groups other than amino-acyl groups"/>
    <property type="evidence" value="ECO:0007669"/>
    <property type="project" value="InterPro"/>
</dbReference>
<name>A0A0D3IFG4_EMIH1</name>
<reference evidence="3" key="1">
    <citation type="journal article" date="2013" name="Nature">
        <title>Pan genome of the phytoplankton Emiliania underpins its global distribution.</title>
        <authorList>
            <person name="Read B.A."/>
            <person name="Kegel J."/>
            <person name="Klute M.J."/>
            <person name="Kuo A."/>
            <person name="Lefebvre S.C."/>
            <person name="Maumus F."/>
            <person name="Mayer C."/>
            <person name="Miller J."/>
            <person name="Monier A."/>
            <person name="Salamov A."/>
            <person name="Young J."/>
            <person name="Aguilar M."/>
            <person name="Claverie J.M."/>
            <person name="Frickenhaus S."/>
            <person name="Gonzalez K."/>
            <person name="Herman E.K."/>
            <person name="Lin Y.C."/>
            <person name="Napier J."/>
            <person name="Ogata H."/>
            <person name="Sarno A.F."/>
            <person name="Shmutz J."/>
            <person name="Schroeder D."/>
            <person name="de Vargas C."/>
            <person name="Verret F."/>
            <person name="von Dassow P."/>
            <person name="Valentin K."/>
            <person name="Van de Peer Y."/>
            <person name="Wheeler G."/>
            <person name="Dacks J.B."/>
            <person name="Delwiche C.F."/>
            <person name="Dyhrman S.T."/>
            <person name="Glockner G."/>
            <person name="John U."/>
            <person name="Richards T."/>
            <person name="Worden A.Z."/>
            <person name="Zhang X."/>
            <person name="Grigoriev I.V."/>
            <person name="Allen A.E."/>
            <person name="Bidle K."/>
            <person name="Borodovsky M."/>
            <person name="Bowler C."/>
            <person name="Brownlee C."/>
            <person name="Cock J.M."/>
            <person name="Elias M."/>
            <person name="Gladyshev V.N."/>
            <person name="Groth M."/>
            <person name="Guda C."/>
            <person name="Hadaegh A."/>
            <person name="Iglesias-Rodriguez M.D."/>
            <person name="Jenkins J."/>
            <person name="Jones B.M."/>
            <person name="Lawson T."/>
            <person name="Leese F."/>
            <person name="Lindquist E."/>
            <person name="Lobanov A."/>
            <person name="Lomsadze A."/>
            <person name="Malik S.B."/>
            <person name="Marsh M.E."/>
            <person name="Mackinder L."/>
            <person name="Mock T."/>
            <person name="Mueller-Roeber B."/>
            <person name="Pagarete A."/>
            <person name="Parker M."/>
            <person name="Probert I."/>
            <person name="Quesneville H."/>
            <person name="Raines C."/>
            <person name="Rensing S.A."/>
            <person name="Riano-Pachon D.M."/>
            <person name="Richier S."/>
            <person name="Rokitta S."/>
            <person name="Shiraiwa Y."/>
            <person name="Soanes D.M."/>
            <person name="van der Giezen M."/>
            <person name="Wahlund T.M."/>
            <person name="Williams B."/>
            <person name="Wilson W."/>
            <person name="Wolfe G."/>
            <person name="Wurch L.L."/>
        </authorList>
    </citation>
    <scope>NUCLEOTIDE SEQUENCE</scope>
</reference>
<dbReference type="Pfam" id="PF01370">
    <property type="entry name" value="Epimerase"/>
    <property type="match status" value="2"/>
</dbReference>
<dbReference type="Gene3D" id="3.40.50.720">
    <property type="entry name" value="NAD(P)-binding Rossmann-like Domain"/>
    <property type="match status" value="1"/>
</dbReference>
<dbReference type="GeneID" id="17256169"/>
<dbReference type="STRING" id="2903.R1DMX4"/>
<dbReference type="InterPro" id="IPR008220">
    <property type="entry name" value="HAT_MetX-like"/>
</dbReference>
<dbReference type="HOGENOM" id="CLU_418242_0_0_1"/>
<dbReference type="PANTHER" id="PTHR32268:SF15">
    <property type="entry name" value="HOMOSERINE ACETYLTRANSFERASE FAMILY PROTEIN (AFU_ORTHOLOGUE AFUA_1G15350)"/>
    <property type="match status" value="1"/>
</dbReference>
<dbReference type="InterPro" id="IPR029058">
    <property type="entry name" value="AB_hydrolase_fold"/>
</dbReference>
<dbReference type="InterPro" id="IPR036291">
    <property type="entry name" value="NAD(P)-bd_dom_sf"/>
</dbReference>
<proteinExistence type="predicted"/>
<evidence type="ECO:0000313" key="2">
    <source>
        <dbReference type="EnsemblProtists" id="EOD09999"/>
    </source>
</evidence>
<reference evidence="2" key="2">
    <citation type="submission" date="2024-10" db="UniProtKB">
        <authorList>
            <consortium name="EnsemblProtists"/>
        </authorList>
    </citation>
    <scope>IDENTIFICATION</scope>
</reference>
<dbReference type="KEGG" id="ehx:EMIHUDRAFT_105407"/>
<dbReference type="OMA" id="IYAGWGV"/>
<dbReference type="EnsemblProtists" id="EOD09999">
    <property type="protein sequence ID" value="EOD09999"/>
    <property type="gene ID" value="EMIHUDRAFT_105407"/>
</dbReference>
<dbReference type="PANTHER" id="PTHR32268">
    <property type="entry name" value="HOMOSERINE O-ACETYLTRANSFERASE"/>
    <property type="match status" value="1"/>
</dbReference>
<dbReference type="SUPFAM" id="SSF51735">
    <property type="entry name" value="NAD(P)-binding Rossmann-fold domains"/>
    <property type="match status" value="1"/>
</dbReference>
<dbReference type="RefSeq" id="XP_005762428.1">
    <property type="nucleotide sequence ID" value="XM_005762371.1"/>
</dbReference>
<keyword evidence="3" id="KW-1185">Reference proteome</keyword>